<sequence length="135" mass="14754">MPCFYFDVRDGVNFTPDEVGREFDSLEAAGRAAAKAAAEIGGDQLPNGDARRVTVKARNEQGQWMLTVTGTLEDHRGAPAPLSITPITREKRRIGALMKHVCSGQFPVLIMPDEPDASGRHPMVLTERTPRVKPS</sequence>
<feature type="domain" description="DUF6894" evidence="1">
    <location>
        <begin position="4"/>
        <end position="69"/>
    </location>
</feature>
<reference evidence="2 3" key="1">
    <citation type="submission" date="2019-07" db="EMBL/GenBank/DDBJ databases">
        <title>Whole genome shotgun sequence of Microvirga aerophila NBRC 106136.</title>
        <authorList>
            <person name="Hosoyama A."/>
            <person name="Uohara A."/>
            <person name="Ohji S."/>
            <person name="Ichikawa N."/>
        </authorList>
    </citation>
    <scope>NUCLEOTIDE SEQUENCE [LARGE SCALE GENOMIC DNA]</scope>
    <source>
        <strain evidence="2 3">NBRC 106136</strain>
    </source>
</reference>
<comment type="caution">
    <text evidence="2">The sequence shown here is derived from an EMBL/GenBank/DDBJ whole genome shotgun (WGS) entry which is preliminary data.</text>
</comment>
<proteinExistence type="predicted"/>
<dbReference type="AlphaFoldDB" id="A0A512C5F0"/>
<evidence type="ECO:0000313" key="3">
    <source>
        <dbReference type="Proteomes" id="UP000321085"/>
    </source>
</evidence>
<evidence type="ECO:0000259" key="1">
    <source>
        <dbReference type="Pfam" id="PF21834"/>
    </source>
</evidence>
<keyword evidence="3" id="KW-1185">Reference proteome</keyword>
<dbReference type="Pfam" id="PF21834">
    <property type="entry name" value="DUF6894"/>
    <property type="match status" value="1"/>
</dbReference>
<dbReference type="InterPro" id="IPR054189">
    <property type="entry name" value="DUF6894"/>
</dbReference>
<evidence type="ECO:0000313" key="2">
    <source>
        <dbReference type="EMBL" id="GEO19390.1"/>
    </source>
</evidence>
<gene>
    <name evidence="2" type="ORF">MAE02_70860</name>
</gene>
<dbReference type="Proteomes" id="UP000321085">
    <property type="component" value="Unassembled WGS sequence"/>
</dbReference>
<protein>
    <recommendedName>
        <fullName evidence="1">DUF6894 domain-containing protein</fullName>
    </recommendedName>
</protein>
<dbReference type="EMBL" id="BJYU01000482">
    <property type="protein sequence ID" value="GEO19390.1"/>
    <property type="molecule type" value="Genomic_DNA"/>
</dbReference>
<accession>A0A512C5F0</accession>
<organism evidence="2 3">
    <name type="scientific">Microvirga aerophila</name>
    <dbReference type="NCBI Taxonomy" id="670291"/>
    <lineage>
        <taxon>Bacteria</taxon>
        <taxon>Pseudomonadati</taxon>
        <taxon>Pseudomonadota</taxon>
        <taxon>Alphaproteobacteria</taxon>
        <taxon>Hyphomicrobiales</taxon>
        <taxon>Methylobacteriaceae</taxon>
        <taxon>Microvirga</taxon>
    </lineage>
</organism>
<name>A0A512C5F0_9HYPH</name>